<dbReference type="AlphaFoldDB" id="D5EG39"/>
<evidence type="ECO:0000313" key="8">
    <source>
        <dbReference type="Proteomes" id="UP000002366"/>
    </source>
</evidence>
<evidence type="ECO:0000256" key="3">
    <source>
        <dbReference type="ARBA" id="ARBA00023004"/>
    </source>
</evidence>
<dbReference type="SUPFAM" id="SSF56300">
    <property type="entry name" value="Metallo-dependent phosphatases"/>
    <property type="match status" value="1"/>
</dbReference>
<dbReference type="PIRSF" id="PIRSF004789">
    <property type="entry name" value="DR1281"/>
    <property type="match status" value="1"/>
</dbReference>
<protein>
    <submittedName>
        <fullName evidence="7">Metallophosphoesterase</fullName>
    </submittedName>
</protein>
<dbReference type="GO" id="GO:0046872">
    <property type="term" value="F:metal ion binding"/>
    <property type="evidence" value="ECO:0007669"/>
    <property type="project" value="UniProtKB-KW"/>
</dbReference>
<dbReference type="Gene3D" id="3.60.21.10">
    <property type="match status" value="1"/>
</dbReference>
<keyword evidence="8" id="KW-1185">Reference proteome</keyword>
<dbReference type="InterPro" id="IPR029052">
    <property type="entry name" value="Metallo-depent_PP-like"/>
</dbReference>
<feature type="binding site" evidence="6">
    <location>
        <position position="40"/>
    </location>
    <ligand>
        <name>Fe cation</name>
        <dbReference type="ChEBI" id="CHEBI:24875"/>
        <label>2</label>
    </ligand>
</feature>
<dbReference type="Pfam" id="PF13277">
    <property type="entry name" value="YmdB"/>
    <property type="match status" value="1"/>
</dbReference>
<dbReference type="RefSeq" id="WP_013048784.1">
    <property type="nucleotide sequence ID" value="NC_014011.1"/>
</dbReference>
<evidence type="ECO:0000256" key="1">
    <source>
        <dbReference type="ARBA" id="ARBA00022723"/>
    </source>
</evidence>
<dbReference type="PANTHER" id="PTHR36303">
    <property type="entry name" value="2',3'-CYCLIC-NUCLEOTIDE 2'-PHOSPHODIESTERASE"/>
    <property type="match status" value="1"/>
</dbReference>
<feature type="binding site" evidence="6">
    <location>
        <position position="8"/>
    </location>
    <ligand>
        <name>Fe cation</name>
        <dbReference type="ChEBI" id="CHEBI:24875"/>
        <label>1</label>
    </ligand>
</feature>
<dbReference type="PANTHER" id="PTHR36303:SF1">
    <property type="entry name" value="2',3'-CYCLIC-NUCLEOTIDE 2'-PHOSPHODIESTERASE"/>
    <property type="match status" value="1"/>
</dbReference>
<dbReference type="NCBIfam" id="TIGR00282">
    <property type="entry name" value="TIGR00282 family metallophosphoesterase"/>
    <property type="match status" value="1"/>
</dbReference>
<feature type="binding site" evidence="6">
    <location>
        <position position="174"/>
    </location>
    <ligand>
        <name>Fe cation</name>
        <dbReference type="ChEBI" id="CHEBI:24875"/>
        <label>2</label>
    </ligand>
</feature>
<feature type="binding site" evidence="6">
    <location>
        <position position="176"/>
    </location>
    <ligand>
        <name>Fe cation</name>
        <dbReference type="ChEBI" id="CHEBI:24875"/>
        <label>1</label>
    </ligand>
</feature>
<evidence type="ECO:0000313" key="7">
    <source>
        <dbReference type="EMBL" id="ADE57521.1"/>
    </source>
</evidence>
<dbReference type="FunFam" id="3.60.21.10:FF:000016">
    <property type="entry name" value="Putative metallophosphoesterase"/>
    <property type="match status" value="1"/>
</dbReference>
<keyword evidence="1 6" id="KW-0479">Metal-binding</keyword>
<dbReference type="eggNOG" id="COG1692">
    <property type="taxonomic scope" value="Bacteria"/>
</dbReference>
<feature type="binding site" evidence="6">
    <location>
        <position position="68"/>
    </location>
    <ligand>
        <name>Fe cation</name>
        <dbReference type="ChEBI" id="CHEBI:24875"/>
        <label>2</label>
    </ligand>
</feature>
<proteinExistence type="inferred from homology"/>
<keyword evidence="3" id="KW-0408">Iron</keyword>
<dbReference type="STRING" id="572547.Amico_1404"/>
<comment type="similarity">
    <text evidence="4">Belongs to the YmdB-like family.</text>
</comment>
<dbReference type="HOGENOM" id="CLU_068238_0_0_0"/>
<dbReference type="InterPro" id="IPR005235">
    <property type="entry name" value="YmdB-like"/>
</dbReference>
<feature type="active site" description="Proton donor" evidence="5">
    <location>
        <position position="69"/>
    </location>
</feature>
<gene>
    <name evidence="7" type="ordered locus">Amico_1404</name>
</gene>
<reference evidence="7 8" key="1">
    <citation type="journal article" date="2010" name="Stand. Genomic Sci.">
        <title>Complete genome sequence of Aminobacterium colombiense type strain (ALA-1).</title>
        <authorList>
            <person name="Chertkov O."/>
            <person name="Sikorski J."/>
            <person name="Brambilla E."/>
            <person name="Lapidus A."/>
            <person name="Copeland A."/>
            <person name="Glavina Del Rio T."/>
            <person name="Nolan M."/>
            <person name="Lucas S."/>
            <person name="Tice H."/>
            <person name="Cheng J.F."/>
            <person name="Han C."/>
            <person name="Detter J.C."/>
            <person name="Bruce D."/>
            <person name="Tapia R."/>
            <person name="Goodwin L."/>
            <person name="Pitluck S."/>
            <person name="Liolios K."/>
            <person name="Ivanova N."/>
            <person name="Mavromatis K."/>
            <person name="Ovchinnikova G."/>
            <person name="Pati A."/>
            <person name="Chen A."/>
            <person name="Palaniappan K."/>
            <person name="Land M."/>
            <person name="Hauser L."/>
            <person name="Chang Y.J."/>
            <person name="Jeffries C.D."/>
            <person name="Spring S."/>
            <person name="Rohde M."/>
            <person name="Goker M."/>
            <person name="Bristow J."/>
            <person name="Eisen J.A."/>
            <person name="Markowitz V."/>
            <person name="Hugenholtz P."/>
            <person name="Kyrpides N.C."/>
            <person name="Klenk H.P."/>
        </authorList>
    </citation>
    <scope>NUCLEOTIDE SEQUENCE [LARGE SCALE GENOMIC DNA]</scope>
    <source>
        <strain evidence="8">DSM 12261 / ALA-1</strain>
    </source>
</reference>
<accession>D5EG39</accession>
<dbReference type="CDD" id="cd07382">
    <property type="entry name" value="MPP_DR1281"/>
    <property type="match status" value="1"/>
</dbReference>
<evidence type="ECO:0000256" key="2">
    <source>
        <dbReference type="ARBA" id="ARBA00022801"/>
    </source>
</evidence>
<dbReference type="KEGG" id="aco:Amico_1404"/>
<name>D5EG39_AMICL</name>
<dbReference type="Proteomes" id="UP000002366">
    <property type="component" value="Chromosome"/>
</dbReference>
<dbReference type="GO" id="GO:0004113">
    <property type="term" value="F:2',3'-cyclic-nucleotide 3'-phosphodiesterase activity"/>
    <property type="evidence" value="ECO:0007669"/>
    <property type="project" value="TreeGrafter"/>
</dbReference>
<feature type="binding site" evidence="6">
    <location>
        <position position="41"/>
    </location>
    <ligand>
        <name>Fe cation</name>
        <dbReference type="ChEBI" id="CHEBI:24875"/>
        <label>1</label>
    </ligand>
</feature>
<feature type="binding site" evidence="6">
    <location>
        <position position="40"/>
    </location>
    <ligand>
        <name>Fe cation</name>
        <dbReference type="ChEBI" id="CHEBI:24875"/>
        <label>1</label>
    </ligand>
</feature>
<keyword evidence="2" id="KW-0378">Hydrolase</keyword>
<evidence type="ECO:0000256" key="5">
    <source>
        <dbReference type="PIRSR" id="PIRSR004789-50"/>
    </source>
</evidence>
<organism evidence="7 8">
    <name type="scientific">Aminobacterium colombiense (strain DSM 12261 / ALA-1)</name>
    <dbReference type="NCBI Taxonomy" id="572547"/>
    <lineage>
        <taxon>Bacteria</taxon>
        <taxon>Thermotogati</taxon>
        <taxon>Synergistota</taxon>
        <taxon>Synergistia</taxon>
        <taxon>Synergistales</taxon>
        <taxon>Aminobacteriaceae</taxon>
        <taxon>Aminobacterium</taxon>
    </lineage>
</organism>
<dbReference type="EMBL" id="CP001997">
    <property type="protein sequence ID" value="ADE57521.1"/>
    <property type="molecule type" value="Genomic_DNA"/>
</dbReference>
<dbReference type="OrthoDB" id="9801109at2"/>
<evidence type="ECO:0000256" key="6">
    <source>
        <dbReference type="PIRSR" id="PIRSR004789-51"/>
    </source>
</evidence>
<evidence type="ECO:0000256" key="4">
    <source>
        <dbReference type="ARBA" id="ARBA00061401"/>
    </source>
</evidence>
<feature type="binding site" evidence="6">
    <location>
        <position position="149"/>
    </location>
    <ligand>
        <name>Fe cation</name>
        <dbReference type="ChEBI" id="CHEBI:24875"/>
        <label>2</label>
    </ligand>
</feature>
<sequence length="262" mass="28560">MRILFVGDIVGRPGRKIFSALLPLLRKEFSKIDFVIVNGENAAAGKGLTDKIMNELFAAGVDGITSGNHIWDRSDFFTVLDGEPRVIRPANYPPGCPGLGWTVLSKNGMKLGLINLQGRVFMPDIDCPFRKADEVLETFADVPVLVDFHAEATSEKRVLGFYLDGRVSAFLGTHTHVQTADEEILPGGTAYISDVGMTGSFQSAIGMTLESVLPRFLTSLPSRFQVASDDLRLNAVIVDVDNETKKAVSIQRIARSLCETEA</sequence>